<sequence>MINHSGSKYYEDLAEGNENQIRRRKGEFFITLESPILSDEHISKGKTYQQKTKTSNPMGNSNQNPESFNQVDSLDLHESQRSENWRNPVDKEIIKLYSSILLGNKYTKADDQCRQNYKSICSQYLYLSQRCFDARCFEVRILLSRESIT</sequence>
<reference evidence="2 3" key="1">
    <citation type="submission" date="2020-12" db="EMBL/GenBank/DDBJ databases">
        <title>Concerted genomic and epigenomic changes stabilize Arabidopsis allopolyploids.</title>
        <authorList>
            <person name="Chen Z."/>
        </authorList>
    </citation>
    <scope>NUCLEOTIDE SEQUENCE [LARGE SCALE GENOMIC DNA]</scope>
    <source>
        <strain evidence="2">Allo738</strain>
        <tissue evidence="2">Leaf</tissue>
    </source>
</reference>
<accession>A0A8T2ECB1</accession>
<evidence type="ECO:0000256" key="1">
    <source>
        <dbReference type="SAM" id="MobiDB-lite"/>
    </source>
</evidence>
<dbReference type="EMBL" id="JAEFBK010000004">
    <property type="protein sequence ID" value="KAG7617301.1"/>
    <property type="molecule type" value="Genomic_DNA"/>
</dbReference>
<dbReference type="Proteomes" id="UP000694240">
    <property type="component" value="Chromosome 4"/>
</dbReference>
<keyword evidence="3" id="KW-1185">Reference proteome</keyword>
<organism evidence="2 3">
    <name type="scientific">Arabidopsis thaliana x Arabidopsis arenosa</name>
    <dbReference type="NCBI Taxonomy" id="1240361"/>
    <lineage>
        <taxon>Eukaryota</taxon>
        <taxon>Viridiplantae</taxon>
        <taxon>Streptophyta</taxon>
        <taxon>Embryophyta</taxon>
        <taxon>Tracheophyta</taxon>
        <taxon>Spermatophyta</taxon>
        <taxon>Magnoliopsida</taxon>
        <taxon>eudicotyledons</taxon>
        <taxon>Gunneridae</taxon>
        <taxon>Pentapetalae</taxon>
        <taxon>rosids</taxon>
        <taxon>malvids</taxon>
        <taxon>Brassicales</taxon>
        <taxon>Brassicaceae</taxon>
        <taxon>Camelineae</taxon>
        <taxon>Arabidopsis</taxon>
    </lineage>
</organism>
<evidence type="ECO:0000313" key="2">
    <source>
        <dbReference type="EMBL" id="KAG7617301.1"/>
    </source>
</evidence>
<protein>
    <submittedName>
        <fullName evidence="2">Uncharacterized protein</fullName>
    </submittedName>
</protein>
<feature type="region of interest" description="Disordered" evidence="1">
    <location>
        <begin position="41"/>
        <end position="83"/>
    </location>
</feature>
<name>A0A8T2ECB1_9BRAS</name>
<evidence type="ECO:0000313" key="3">
    <source>
        <dbReference type="Proteomes" id="UP000694240"/>
    </source>
</evidence>
<feature type="compositionally biased region" description="Basic and acidic residues" evidence="1">
    <location>
        <begin position="74"/>
        <end position="83"/>
    </location>
</feature>
<comment type="caution">
    <text evidence="2">The sequence shown here is derived from an EMBL/GenBank/DDBJ whole genome shotgun (WGS) entry which is preliminary data.</text>
</comment>
<gene>
    <name evidence="2" type="ORF">ISN45_At04g026800</name>
</gene>
<dbReference type="AlphaFoldDB" id="A0A8T2ECB1"/>
<feature type="compositionally biased region" description="Polar residues" evidence="1">
    <location>
        <begin position="46"/>
        <end position="72"/>
    </location>
</feature>
<proteinExistence type="predicted"/>